<comment type="cofactor">
    <cofactor evidence="1">
        <name>Zn(2+)</name>
        <dbReference type="ChEBI" id="CHEBI:29105"/>
    </cofactor>
</comment>
<keyword evidence="5" id="KW-0862">Zinc</keyword>
<evidence type="ECO:0000256" key="3">
    <source>
        <dbReference type="ARBA" id="ARBA00022723"/>
    </source>
</evidence>
<dbReference type="SUPFAM" id="SSF55031">
    <property type="entry name" value="Bacterial exopeptidase dimerisation domain"/>
    <property type="match status" value="1"/>
</dbReference>
<dbReference type="Gene3D" id="3.30.70.360">
    <property type="match status" value="1"/>
</dbReference>
<proteinExistence type="inferred from homology"/>
<evidence type="ECO:0000313" key="7">
    <source>
        <dbReference type="EMBL" id="KYH31617.1"/>
    </source>
</evidence>
<feature type="domain" description="Peptidase M20 dimerisation" evidence="6">
    <location>
        <begin position="192"/>
        <end position="340"/>
    </location>
</feature>
<reference evidence="7 8" key="1">
    <citation type="submission" date="2016-02" db="EMBL/GenBank/DDBJ databases">
        <title>Genome sequence of Moorella mulderi DSM 14980.</title>
        <authorList>
            <person name="Poehlein A."/>
            <person name="Daniel R."/>
        </authorList>
    </citation>
    <scope>NUCLEOTIDE SEQUENCE [LARGE SCALE GENOMIC DNA]</scope>
    <source>
        <strain evidence="7 8">DSM 14980</strain>
    </source>
</reference>
<evidence type="ECO:0000313" key="8">
    <source>
        <dbReference type="Proteomes" id="UP000075670"/>
    </source>
</evidence>
<comment type="caution">
    <text evidence="7">The sequence shown here is derived from an EMBL/GenBank/DDBJ whole genome shotgun (WGS) entry which is preliminary data.</text>
</comment>
<evidence type="ECO:0000256" key="2">
    <source>
        <dbReference type="ARBA" id="ARBA00006247"/>
    </source>
</evidence>
<dbReference type="EC" id="3.5.1.18" evidence="7"/>
<organism evidence="7 8">
    <name type="scientific">Moorella mulderi DSM 14980</name>
    <dbReference type="NCBI Taxonomy" id="1122241"/>
    <lineage>
        <taxon>Bacteria</taxon>
        <taxon>Bacillati</taxon>
        <taxon>Bacillota</taxon>
        <taxon>Clostridia</taxon>
        <taxon>Neomoorellales</taxon>
        <taxon>Neomoorellaceae</taxon>
        <taxon>Neomoorella</taxon>
    </lineage>
</organism>
<comment type="similarity">
    <text evidence="2">Belongs to the peptidase M20A family.</text>
</comment>
<dbReference type="PATRIC" id="fig|1122241.3.peg.2316"/>
<dbReference type="PROSITE" id="PS00758">
    <property type="entry name" value="ARGE_DAPE_CPG2_1"/>
    <property type="match status" value="1"/>
</dbReference>
<dbReference type="PANTHER" id="PTHR43808">
    <property type="entry name" value="ACETYLORNITHINE DEACETYLASE"/>
    <property type="match status" value="1"/>
</dbReference>
<keyword evidence="8" id="KW-1185">Reference proteome</keyword>
<evidence type="ECO:0000256" key="1">
    <source>
        <dbReference type="ARBA" id="ARBA00001947"/>
    </source>
</evidence>
<dbReference type="InterPro" id="IPR002933">
    <property type="entry name" value="Peptidase_M20"/>
</dbReference>
<dbReference type="Pfam" id="PF01546">
    <property type="entry name" value="Peptidase_M20"/>
    <property type="match status" value="1"/>
</dbReference>
<dbReference type="Gene3D" id="1.10.150.900">
    <property type="match status" value="1"/>
</dbReference>
<evidence type="ECO:0000256" key="5">
    <source>
        <dbReference type="ARBA" id="ARBA00022833"/>
    </source>
</evidence>
<dbReference type="InterPro" id="IPR036264">
    <property type="entry name" value="Bact_exopeptidase_dim_dom"/>
</dbReference>
<name>A0A151AW32_9FIRM</name>
<dbReference type="EMBL" id="LTBC01000009">
    <property type="protein sequence ID" value="KYH31617.1"/>
    <property type="molecule type" value="Genomic_DNA"/>
</dbReference>
<dbReference type="Proteomes" id="UP000075670">
    <property type="component" value="Unassembled WGS sequence"/>
</dbReference>
<keyword evidence="3" id="KW-0479">Metal-binding</keyword>
<protein>
    <submittedName>
        <fullName evidence="7">Putative succinyl-diaminopimelate desuccinylase</fullName>
        <ecNumber evidence="7">3.5.1.18</ecNumber>
    </submittedName>
</protein>
<dbReference type="InterPro" id="IPR011650">
    <property type="entry name" value="Peptidase_M20_dimer"/>
</dbReference>
<evidence type="ECO:0000256" key="4">
    <source>
        <dbReference type="ARBA" id="ARBA00022801"/>
    </source>
</evidence>
<dbReference type="RefSeq" id="WP_062284805.1">
    <property type="nucleotide sequence ID" value="NZ_LTBC01000009.1"/>
</dbReference>
<dbReference type="PANTHER" id="PTHR43808:SF8">
    <property type="entry name" value="PEPTIDASE M20 DIMERISATION DOMAIN-CONTAINING PROTEIN"/>
    <property type="match status" value="1"/>
</dbReference>
<dbReference type="InterPro" id="IPR050072">
    <property type="entry name" value="Peptidase_M20A"/>
</dbReference>
<keyword evidence="4 7" id="KW-0378">Hydrolase</keyword>
<dbReference type="GO" id="GO:0046872">
    <property type="term" value="F:metal ion binding"/>
    <property type="evidence" value="ECO:0007669"/>
    <property type="project" value="UniProtKB-KW"/>
</dbReference>
<dbReference type="GO" id="GO:0009014">
    <property type="term" value="F:succinyl-diaminopimelate desuccinylase activity"/>
    <property type="evidence" value="ECO:0007669"/>
    <property type="project" value="UniProtKB-EC"/>
</dbReference>
<dbReference type="AlphaFoldDB" id="A0A151AW32"/>
<accession>A0A151AW32</accession>
<dbReference type="OrthoDB" id="9761532at2"/>
<dbReference type="Pfam" id="PF07687">
    <property type="entry name" value="M20_dimer"/>
    <property type="match status" value="1"/>
</dbReference>
<sequence length="448" mass="48857">MQDVDWGAVAEEATSILQGLVRIDTTNPPGNETAAAFYLAEILRREGLSPEVIEPQPGRGSLICRLSGSGERGDPLLLLSHLDVVGVERDKWERDPFSGELAGGYIWGRGTLDCKGLTVMEVMVLLLLWRQGRKLGRDLILAATADEETGGKWGAGWLVANRPDLIDAPYVINEGGGYGFVLGSHRYYACQVGEKGRCRFRVTTKGKGGHASRPTSDNPIFLMGRVLQSLNEMKMSARMTQTIREFFRITAAGQPPEVVTVLDKLARGCRLNAEETSLLPEGLAADIYATTHDTLSPTILKAGEKINVIPSEATLMVDARLVPGSEPAAFLDRVREQLSPLGGVEVEVIDSGSGLEADPDSELYRCMAEVIAEEEQGAALVPFLSTGGTDAKHLCKRNGVRVYGFMPTRPDPDAPVRELLHSHNERISVENLLFGTRLLYNVVRRFCS</sequence>
<dbReference type="Gene3D" id="3.40.630.10">
    <property type="entry name" value="Zn peptidases"/>
    <property type="match status" value="1"/>
</dbReference>
<gene>
    <name evidence="7" type="primary">dapE</name>
    <name evidence="7" type="ORF">MOMUL_21730</name>
</gene>
<dbReference type="InterPro" id="IPR001261">
    <property type="entry name" value="ArgE/DapE_CS"/>
</dbReference>
<evidence type="ECO:0000259" key="6">
    <source>
        <dbReference type="Pfam" id="PF07687"/>
    </source>
</evidence>
<dbReference type="SUPFAM" id="SSF53187">
    <property type="entry name" value="Zn-dependent exopeptidases"/>
    <property type="match status" value="1"/>
</dbReference>